<protein>
    <submittedName>
        <fullName evidence="2">DH200=94 genomic scaffold, scaffold_159</fullName>
    </submittedName>
</protein>
<organism evidence="2 3">
    <name type="scientific">Coffea canephora</name>
    <name type="common">Robusta coffee</name>
    <dbReference type="NCBI Taxonomy" id="49390"/>
    <lineage>
        <taxon>Eukaryota</taxon>
        <taxon>Viridiplantae</taxon>
        <taxon>Streptophyta</taxon>
        <taxon>Embryophyta</taxon>
        <taxon>Tracheophyta</taxon>
        <taxon>Spermatophyta</taxon>
        <taxon>Magnoliopsida</taxon>
        <taxon>eudicotyledons</taxon>
        <taxon>Gunneridae</taxon>
        <taxon>Pentapetalae</taxon>
        <taxon>asterids</taxon>
        <taxon>lamiids</taxon>
        <taxon>Gentianales</taxon>
        <taxon>Rubiaceae</taxon>
        <taxon>Ixoroideae</taxon>
        <taxon>Gardenieae complex</taxon>
        <taxon>Bertiereae - Coffeeae clade</taxon>
        <taxon>Coffeeae</taxon>
        <taxon>Coffea</taxon>
    </lineage>
</organism>
<gene>
    <name evidence="2" type="ORF">GSCOC_T00002985001</name>
</gene>
<dbReference type="EMBL" id="HG739243">
    <property type="protein sequence ID" value="CDP17433.1"/>
    <property type="molecule type" value="Genomic_DNA"/>
</dbReference>
<dbReference type="InParanoid" id="A0A068VCM3"/>
<evidence type="ECO:0000256" key="1">
    <source>
        <dbReference type="SAM" id="MobiDB-lite"/>
    </source>
</evidence>
<sequence length="93" mass="9749">MGIGNNRSFSESSIPTVSSIDADSRTRTVAGSCLALLTVFNLHSLSRKAASELQWLQSPSPGPGLAASERGRSNGSSVLIPFLLVHRIGDPIS</sequence>
<feature type="compositionally biased region" description="Polar residues" evidence="1">
    <location>
        <begin position="1"/>
        <end position="21"/>
    </location>
</feature>
<keyword evidence="3" id="KW-1185">Reference proteome</keyword>
<name>A0A068VCM3_COFCA</name>
<evidence type="ECO:0000313" key="3">
    <source>
        <dbReference type="Proteomes" id="UP000295252"/>
    </source>
</evidence>
<dbReference type="Gramene" id="CDP17433">
    <property type="protein sequence ID" value="CDP17433"/>
    <property type="gene ID" value="GSCOC_T00002985001"/>
</dbReference>
<accession>A0A068VCM3</accession>
<proteinExistence type="predicted"/>
<reference evidence="3" key="1">
    <citation type="journal article" date="2014" name="Science">
        <title>The coffee genome provides insight into the convergent evolution of caffeine biosynthesis.</title>
        <authorList>
            <person name="Denoeud F."/>
            <person name="Carretero-Paulet L."/>
            <person name="Dereeper A."/>
            <person name="Droc G."/>
            <person name="Guyot R."/>
            <person name="Pietrella M."/>
            <person name="Zheng C."/>
            <person name="Alberti A."/>
            <person name="Anthony F."/>
            <person name="Aprea G."/>
            <person name="Aury J.M."/>
            <person name="Bento P."/>
            <person name="Bernard M."/>
            <person name="Bocs S."/>
            <person name="Campa C."/>
            <person name="Cenci A."/>
            <person name="Combes M.C."/>
            <person name="Crouzillat D."/>
            <person name="Da Silva C."/>
            <person name="Daddiego L."/>
            <person name="De Bellis F."/>
            <person name="Dussert S."/>
            <person name="Garsmeur O."/>
            <person name="Gayraud T."/>
            <person name="Guignon V."/>
            <person name="Jahn K."/>
            <person name="Jamilloux V."/>
            <person name="Joet T."/>
            <person name="Labadie K."/>
            <person name="Lan T."/>
            <person name="Leclercq J."/>
            <person name="Lepelley M."/>
            <person name="Leroy T."/>
            <person name="Li L.T."/>
            <person name="Librado P."/>
            <person name="Lopez L."/>
            <person name="Munoz A."/>
            <person name="Noel B."/>
            <person name="Pallavicini A."/>
            <person name="Perrotta G."/>
            <person name="Poncet V."/>
            <person name="Pot D."/>
            <person name="Priyono X."/>
            <person name="Rigoreau M."/>
            <person name="Rouard M."/>
            <person name="Rozas J."/>
            <person name="Tranchant-Dubreuil C."/>
            <person name="VanBuren R."/>
            <person name="Zhang Q."/>
            <person name="Andrade A.C."/>
            <person name="Argout X."/>
            <person name="Bertrand B."/>
            <person name="de Kochko A."/>
            <person name="Graziosi G."/>
            <person name="Henry R.J."/>
            <person name="Jayarama X."/>
            <person name="Ming R."/>
            <person name="Nagai C."/>
            <person name="Rounsley S."/>
            <person name="Sankoff D."/>
            <person name="Giuliano G."/>
            <person name="Albert V.A."/>
            <person name="Wincker P."/>
            <person name="Lashermes P."/>
        </authorList>
    </citation>
    <scope>NUCLEOTIDE SEQUENCE [LARGE SCALE GENOMIC DNA]</scope>
    <source>
        <strain evidence="3">cv. DH200-94</strain>
    </source>
</reference>
<evidence type="ECO:0000313" key="2">
    <source>
        <dbReference type="EMBL" id="CDP17433.1"/>
    </source>
</evidence>
<dbReference type="Proteomes" id="UP000295252">
    <property type="component" value="Unassembled WGS sequence"/>
</dbReference>
<feature type="region of interest" description="Disordered" evidence="1">
    <location>
        <begin position="1"/>
        <end position="25"/>
    </location>
</feature>
<dbReference type="AlphaFoldDB" id="A0A068VCM3"/>